<protein>
    <submittedName>
        <fullName evidence="5">Cyanophycinase</fullName>
        <ecNumber evidence="5">3.4.15.6</ecNumber>
    </submittedName>
</protein>
<dbReference type="EMBL" id="NFEZ01000004">
    <property type="protein sequence ID" value="PLT44076.1"/>
    <property type="molecule type" value="Genomic_DNA"/>
</dbReference>
<keyword evidence="2" id="KW-0645">Protease</keyword>
<dbReference type="PANTHER" id="PTHR36175:SF1">
    <property type="entry name" value="CYANOPHYCINASE"/>
    <property type="match status" value="1"/>
</dbReference>
<dbReference type="PANTHER" id="PTHR36175">
    <property type="entry name" value="CYANOPHYCINASE"/>
    <property type="match status" value="1"/>
</dbReference>
<gene>
    <name evidence="5" type="ORF">B8V81_2507</name>
</gene>
<dbReference type="GO" id="GO:0008241">
    <property type="term" value="F:peptidyl-dipeptidase activity"/>
    <property type="evidence" value="ECO:0007669"/>
    <property type="project" value="UniProtKB-EC"/>
</dbReference>
<keyword evidence="5" id="KW-0121">Carboxypeptidase</keyword>
<comment type="similarity">
    <text evidence="1">Belongs to the peptidase S51 family.</text>
</comment>
<evidence type="ECO:0000256" key="2">
    <source>
        <dbReference type="ARBA" id="ARBA00022670"/>
    </source>
</evidence>
<keyword evidence="3 5" id="KW-0378">Hydrolase</keyword>
<comment type="caution">
    <text evidence="5">The sequence shown here is derived from an EMBL/GenBank/DDBJ whole genome shotgun (WGS) entry which is preliminary data.</text>
</comment>
<keyword evidence="6" id="KW-1185">Reference proteome</keyword>
<dbReference type="EC" id="3.4.15.6" evidence="5"/>
<dbReference type="CDD" id="cd03129">
    <property type="entry name" value="GAT1_Peptidase_E_like"/>
    <property type="match status" value="1"/>
</dbReference>
<keyword evidence="4" id="KW-0720">Serine protease</keyword>
<dbReference type="Pfam" id="PF03575">
    <property type="entry name" value="Peptidase_S51"/>
    <property type="match status" value="1"/>
</dbReference>
<sequence>MDKHLFLFGGGPPFTPGLAGLFAELAGGAEAKISLLCLDRPGWLDYMPRYIGELEAKGLKRFRYVPLPTVSVAVAVESVRSSTGIVIGGGDTSRYADCIVDTAIAQAVRERAESGVPVAGFSAGALISPERCLISPKDNEAAVLQDRAGLGLIRGMTIAVHFSQWREEEHLRAVAARYPDGVEHYGVDEECGLYFRGGRLERTEGDGVFRLENGKLVRIARN</sequence>
<dbReference type="Gene3D" id="3.40.50.880">
    <property type="match status" value="1"/>
</dbReference>
<dbReference type="InterPro" id="IPR029062">
    <property type="entry name" value="Class_I_gatase-like"/>
</dbReference>
<dbReference type="AlphaFoldDB" id="A0A2N5N176"/>
<dbReference type="InterPro" id="IPR005320">
    <property type="entry name" value="Peptidase_S51"/>
</dbReference>
<organism evidence="5 6">
    <name type="scientific">Paenibacillus pasadenensis</name>
    <dbReference type="NCBI Taxonomy" id="217090"/>
    <lineage>
        <taxon>Bacteria</taxon>
        <taxon>Bacillati</taxon>
        <taxon>Bacillota</taxon>
        <taxon>Bacilli</taxon>
        <taxon>Bacillales</taxon>
        <taxon>Paenibacillaceae</taxon>
        <taxon>Paenibacillus</taxon>
    </lineage>
</organism>
<dbReference type="GO" id="GO:0006508">
    <property type="term" value="P:proteolysis"/>
    <property type="evidence" value="ECO:0007669"/>
    <property type="project" value="UniProtKB-KW"/>
</dbReference>
<accession>A0A2N5N176</accession>
<dbReference type="GO" id="GO:0008236">
    <property type="term" value="F:serine-type peptidase activity"/>
    <property type="evidence" value="ECO:0007669"/>
    <property type="project" value="UniProtKB-KW"/>
</dbReference>
<evidence type="ECO:0000256" key="4">
    <source>
        <dbReference type="ARBA" id="ARBA00022825"/>
    </source>
</evidence>
<reference evidence="5 6" key="1">
    <citation type="submission" date="2017-05" db="EMBL/GenBank/DDBJ databases">
        <title>Functional genome analysis of Paenibacillus pasadenensis strain R16: insights on endophytic life style and antifungal activity.</title>
        <authorList>
            <person name="Passera A."/>
            <person name="Marcolungo L."/>
            <person name="Casati P."/>
            <person name="Brasca M."/>
            <person name="Quaglino F."/>
            <person name="Delledonne M."/>
        </authorList>
    </citation>
    <scope>NUCLEOTIDE SEQUENCE [LARGE SCALE GENOMIC DNA]</scope>
    <source>
        <strain evidence="5 6">R16</strain>
    </source>
</reference>
<proteinExistence type="inferred from homology"/>
<name>A0A2N5N176_9BACL</name>
<evidence type="ECO:0000256" key="3">
    <source>
        <dbReference type="ARBA" id="ARBA00022801"/>
    </source>
</evidence>
<dbReference type="RefSeq" id="WP_101808471.1">
    <property type="nucleotide sequence ID" value="NZ_NFEZ01000004.1"/>
</dbReference>
<dbReference type="Proteomes" id="UP000234789">
    <property type="component" value="Unassembled WGS sequence"/>
</dbReference>
<evidence type="ECO:0000313" key="5">
    <source>
        <dbReference type="EMBL" id="PLT44076.1"/>
    </source>
</evidence>
<dbReference type="SUPFAM" id="SSF52317">
    <property type="entry name" value="Class I glutamine amidotransferase-like"/>
    <property type="match status" value="1"/>
</dbReference>
<dbReference type="GO" id="GO:0004180">
    <property type="term" value="F:carboxypeptidase activity"/>
    <property type="evidence" value="ECO:0007669"/>
    <property type="project" value="UniProtKB-KW"/>
</dbReference>
<evidence type="ECO:0000256" key="1">
    <source>
        <dbReference type="ARBA" id="ARBA00006534"/>
    </source>
</evidence>
<evidence type="ECO:0000313" key="6">
    <source>
        <dbReference type="Proteomes" id="UP000234789"/>
    </source>
</evidence>